<evidence type="ECO:0000313" key="5">
    <source>
        <dbReference type="EMBL" id="MBB3925929.1"/>
    </source>
</evidence>
<reference evidence="5 6" key="1">
    <citation type="submission" date="2020-08" db="EMBL/GenBank/DDBJ databases">
        <title>Genomic Encyclopedia of Type Strains, Phase IV (KMG-IV): sequencing the most valuable type-strain genomes for metagenomic binning, comparative biology and taxonomic classification.</title>
        <authorList>
            <person name="Goeker M."/>
        </authorList>
    </citation>
    <scope>NUCLEOTIDE SEQUENCE [LARGE SCALE GENOMIC DNA]</scope>
    <source>
        <strain evidence="5 6">DSM 26189</strain>
    </source>
</reference>
<protein>
    <submittedName>
        <fullName evidence="5">DNA-binding MarR family transcriptional regulator</fullName>
    </submittedName>
</protein>
<accession>A0A7W6BQC4</accession>
<name>A0A7W6BQC4_9SPHN</name>
<organism evidence="5 6">
    <name type="scientific">Sphingobium jiangsuense</name>
    <dbReference type="NCBI Taxonomy" id="870476"/>
    <lineage>
        <taxon>Bacteria</taxon>
        <taxon>Pseudomonadati</taxon>
        <taxon>Pseudomonadota</taxon>
        <taxon>Alphaproteobacteria</taxon>
        <taxon>Sphingomonadales</taxon>
        <taxon>Sphingomonadaceae</taxon>
        <taxon>Sphingobium</taxon>
    </lineage>
</organism>
<keyword evidence="6" id="KW-1185">Reference proteome</keyword>
<dbReference type="SUPFAM" id="SSF46785">
    <property type="entry name" value="Winged helix' DNA-binding domain"/>
    <property type="match status" value="1"/>
</dbReference>
<dbReference type="PROSITE" id="PS01117">
    <property type="entry name" value="HTH_MARR_1"/>
    <property type="match status" value="1"/>
</dbReference>
<evidence type="ECO:0000256" key="2">
    <source>
        <dbReference type="ARBA" id="ARBA00023125"/>
    </source>
</evidence>
<dbReference type="InterPro" id="IPR036390">
    <property type="entry name" value="WH_DNA-bd_sf"/>
</dbReference>
<dbReference type="InterPro" id="IPR000835">
    <property type="entry name" value="HTH_MarR-typ"/>
</dbReference>
<evidence type="ECO:0000313" key="6">
    <source>
        <dbReference type="Proteomes" id="UP000571950"/>
    </source>
</evidence>
<keyword evidence="2 5" id="KW-0238">DNA-binding</keyword>
<dbReference type="GO" id="GO:0003677">
    <property type="term" value="F:DNA binding"/>
    <property type="evidence" value="ECO:0007669"/>
    <property type="project" value="UniProtKB-KW"/>
</dbReference>
<dbReference type="AlphaFoldDB" id="A0A7W6BQC4"/>
<gene>
    <name evidence="5" type="ORF">GGR43_001644</name>
</gene>
<dbReference type="PROSITE" id="PS50995">
    <property type="entry name" value="HTH_MARR_2"/>
    <property type="match status" value="1"/>
</dbReference>
<dbReference type="InterPro" id="IPR039422">
    <property type="entry name" value="MarR/SlyA-like"/>
</dbReference>
<keyword evidence="1" id="KW-0805">Transcription regulation</keyword>
<proteinExistence type="predicted"/>
<evidence type="ECO:0000256" key="3">
    <source>
        <dbReference type="ARBA" id="ARBA00023163"/>
    </source>
</evidence>
<sequence length="176" mass="19850">MPRNPVKQVEVGQTHYADMLPDIGVEHFGCVWHLYTLGHLVQTDLDRVARKIGLSFADLEFLGMLPIEPRQSPRATDIASSLYVSHAAVSSRVARLVKAGLIAREPAGDDRRAHVLSVTPKGRELLRRALDMIARETNIVRFFGRLTPEDRQAFTRILGLLHEDYDRLFVGAVRQE</sequence>
<dbReference type="GO" id="GO:0006950">
    <property type="term" value="P:response to stress"/>
    <property type="evidence" value="ECO:0007669"/>
    <property type="project" value="TreeGrafter"/>
</dbReference>
<dbReference type="InterPro" id="IPR036388">
    <property type="entry name" value="WH-like_DNA-bd_sf"/>
</dbReference>
<dbReference type="SMART" id="SM00347">
    <property type="entry name" value="HTH_MARR"/>
    <property type="match status" value="1"/>
</dbReference>
<dbReference type="Proteomes" id="UP000571950">
    <property type="component" value="Unassembled WGS sequence"/>
</dbReference>
<evidence type="ECO:0000256" key="1">
    <source>
        <dbReference type="ARBA" id="ARBA00023015"/>
    </source>
</evidence>
<dbReference type="GO" id="GO:0003700">
    <property type="term" value="F:DNA-binding transcription factor activity"/>
    <property type="evidence" value="ECO:0007669"/>
    <property type="project" value="InterPro"/>
</dbReference>
<feature type="domain" description="HTH marR-type" evidence="4">
    <location>
        <begin position="27"/>
        <end position="163"/>
    </location>
</feature>
<keyword evidence="3" id="KW-0804">Transcription</keyword>
<dbReference type="InterPro" id="IPR023187">
    <property type="entry name" value="Tscrpt_reg_MarR-type_CS"/>
</dbReference>
<dbReference type="Pfam" id="PF12802">
    <property type="entry name" value="MarR_2"/>
    <property type="match status" value="1"/>
</dbReference>
<dbReference type="EMBL" id="JACIDT010000004">
    <property type="protein sequence ID" value="MBB3925929.1"/>
    <property type="molecule type" value="Genomic_DNA"/>
</dbReference>
<evidence type="ECO:0000259" key="4">
    <source>
        <dbReference type="PROSITE" id="PS50995"/>
    </source>
</evidence>
<dbReference type="PANTHER" id="PTHR33164:SF57">
    <property type="entry name" value="MARR-FAMILY TRANSCRIPTIONAL REGULATOR"/>
    <property type="match status" value="1"/>
</dbReference>
<dbReference type="Gene3D" id="1.10.10.10">
    <property type="entry name" value="Winged helix-like DNA-binding domain superfamily/Winged helix DNA-binding domain"/>
    <property type="match status" value="1"/>
</dbReference>
<dbReference type="PANTHER" id="PTHR33164">
    <property type="entry name" value="TRANSCRIPTIONAL REGULATOR, MARR FAMILY"/>
    <property type="match status" value="1"/>
</dbReference>
<dbReference type="RefSeq" id="WP_188071465.1">
    <property type="nucleotide sequence ID" value="NZ_BSPS01000001.1"/>
</dbReference>
<comment type="caution">
    <text evidence="5">The sequence shown here is derived from an EMBL/GenBank/DDBJ whole genome shotgun (WGS) entry which is preliminary data.</text>
</comment>